<sequence>MPPIKFTVRKRFHLLQCKTRTLDSGREHLAHYRLIFVISGEGKFVLNREIHSYSNGGVIFLEPDQQPMFQEDRGTEILMIAFDTHLADDFQRKKAYSPDFADIYKQVENLCKNIRLIQGKPVKNDRDAQTVSYLVNQISFELSQQSSSFIKLIRSSIELIVTILARNNFECKKAEEKPLQHNLSESMIGYVKSQIQQNKSIRIGELLMKFNISEEAANLCMLNHTGMSLRNFIFKYKADLFKSRMLKMDISEFSARL</sequence>
<dbReference type="Proteomes" id="UP001139700">
    <property type="component" value="Unassembled WGS sequence"/>
</dbReference>
<keyword evidence="4" id="KW-1185">Reference proteome</keyword>
<dbReference type="SUPFAM" id="SSF51215">
    <property type="entry name" value="Regulatory protein AraC"/>
    <property type="match status" value="1"/>
</dbReference>
<feature type="domain" description="AraC-type arabinose-binding/dimerisation" evidence="2">
    <location>
        <begin position="26"/>
        <end position="115"/>
    </location>
</feature>
<dbReference type="Gene3D" id="2.60.120.10">
    <property type="entry name" value="Jelly Rolls"/>
    <property type="match status" value="1"/>
</dbReference>
<accession>A0A9X1P9J0</accession>
<organism evidence="3 4">
    <name type="scientific">Dyadobacter fanqingshengii</name>
    <dbReference type="NCBI Taxonomy" id="2906443"/>
    <lineage>
        <taxon>Bacteria</taxon>
        <taxon>Pseudomonadati</taxon>
        <taxon>Bacteroidota</taxon>
        <taxon>Cytophagia</taxon>
        <taxon>Cytophagales</taxon>
        <taxon>Spirosomataceae</taxon>
        <taxon>Dyadobacter</taxon>
    </lineage>
</organism>
<dbReference type="EMBL" id="JAJTTA010000002">
    <property type="protein sequence ID" value="MCF0039823.1"/>
    <property type="molecule type" value="Genomic_DNA"/>
</dbReference>
<dbReference type="Pfam" id="PF02311">
    <property type="entry name" value="AraC_binding"/>
    <property type="match status" value="1"/>
</dbReference>
<dbReference type="GO" id="GO:0003677">
    <property type="term" value="F:DNA binding"/>
    <property type="evidence" value="ECO:0007669"/>
    <property type="project" value="UniProtKB-KW"/>
</dbReference>
<dbReference type="GO" id="GO:0006355">
    <property type="term" value="P:regulation of DNA-templated transcription"/>
    <property type="evidence" value="ECO:0007669"/>
    <property type="project" value="InterPro"/>
</dbReference>
<proteinExistence type="predicted"/>
<comment type="caution">
    <text evidence="3">The sequence shown here is derived from an EMBL/GenBank/DDBJ whole genome shotgun (WGS) entry which is preliminary data.</text>
</comment>
<dbReference type="InterPro" id="IPR014710">
    <property type="entry name" value="RmlC-like_jellyroll"/>
</dbReference>
<dbReference type="RefSeq" id="WP_234612262.1">
    <property type="nucleotide sequence ID" value="NZ_CP098806.1"/>
</dbReference>
<evidence type="ECO:0000313" key="4">
    <source>
        <dbReference type="Proteomes" id="UP001139700"/>
    </source>
</evidence>
<keyword evidence="1" id="KW-0238">DNA-binding</keyword>
<evidence type="ECO:0000313" key="3">
    <source>
        <dbReference type="EMBL" id="MCF0039823.1"/>
    </source>
</evidence>
<evidence type="ECO:0000256" key="1">
    <source>
        <dbReference type="ARBA" id="ARBA00023125"/>
    </source>
</evidence>
<dbReference type="AlphaFoldDB" id="A0A9X1P9J0"/>
<gene>
    <name evidence="3" type="ORF">LXM24_06975</name>
</gene>
<dbReference type="InterPro" id="IPR037923">
    <property type="entry name" value="HTH-like"/>
</dbReference>
<protein>
    <submittedName>
        <fullName evidence="3">AraC family ligand binding domain-containing protein</fullName>
    </submittedName>
</protein>
<reference evidence="3" key="1">
    <citation type="submission" date="2021-12" db="EMBL/GenBank/DDBJ databases">
        <title>Novel species in genus Dyadobacter.</title>
        <authorList>
            <person name="Ma C."/>
        </authorList>
    </citation>
    <scope>NUCLEOTIDE SEQUENCE</scope>
    <source>
        <strain evidence="3">CY399</strain>
    </source>
</reference>
<name>A0A9X1P9J0_9BACT</name>
<evidence type="ECO:0000259" key="2">
    <source>
        <dbReference type="Pfam" id="PF02311"/>
    </source>
</evidence>
<dbReference type="InterPro" id="IPR003313">
    <property type="entry name" value="AraC-bd"/>
</dbReference>